<keyword evidence="1" id="KW-1133">Transmembrane helix</keyword>
<keyword evidence="1" id="KW-0812">Transmembrane</keyword>
<reference evidence="3" key="1">
    <citation type="journal article" date="2017" name="Nat. Commun.">
        <title>The North American bullfrog draft genome provides insight into hormonal regulation of long noncoding RNA.</title>
        <authorList>
            <person name="Hammond S.A."/>
            <person name="Warren R.L."/>
            <person name="Vandervalk B.P."/>
            <person name="Kucuk E."/>
            <person name="Khan H."/>
            <person name="Gibb E.A."/>
            <person name="Pandoh P."/>
            <person name="Kirk H."/>
            <person name="Zhao Y."/>
            <person name="Jones M."/>
            <person name="Mungall A.J."/>
            <person name="Coope R."/>
            <person name="Pleasance S."/>
            <person name="Moore R.A."/>
            <person name="Holt R.A."/>
            <person name="Round J.M."/>
            <person name="Ohora S."/>
            <person name="Walle B.V."/>
            <person name="Veldhoen N."/>
            <person name="Helbing C.C."/>
            <person name="Birol I."/>
        </authorList>
    </citation>
    <scope>NUCLEOTIDE SEQUENCE [LARGE SCALE GENOMIC DNA]</scope>
</reference>
<keyword evidence="3" id="KW-1185">Reference proteome</keyword>
<name>A0A2G9RB16_AQUCT</name>
<proteinExistence type="predicted"/>
<accession>A0A2G9RB16</accession>
<sequence length="112" mass="12767">MGRLNWINLVTTSMSNFYMLLLTVAIKLLAIITVFFWEGWFSTPSSAPAGRENTVAPQKEYSLGFWLVRRIPLLQITKKFTGNGGYLSERQNLLKEVTETSRGTLVDNDKYT</sequence>
<dbReference type="Proteomes" id="UP000228934">
    <property type="component" value="Unassembled WGS sequence"/>
</dbReference>
<evidence type="ECO:0000256" key="1">
    <source>
        <dbReference type="SAM" id="Phobius"/>
    </source>
</evidence>
<gene>
    <name evidence="2" type="ORF">AB205_0220200</name>
</gene>
<dbReference type="EMBL" id="KV952063">
    <property type="protein sequence ID" value="PIO25049.1"/>
    <property type="molecule type" value="Genomic_DNA"/>
</dbReference>
<keyword evidence="1" id="KW-0472">Membrane</keyword>
<evidence type="ECO:0000313" key="3">
    <source>
        <dbReference type="Proteomes" id="UP000228934"/>
    </source>
</evidence>
<organism evidence="2 3">
    <name type="scientific">Aquarana catesbeiana</name>
    <name type="common">American bullfrog</name>
    <name type="synonym">Rana catesbeiana</name>
    <dbReference type="NCBI Taxonomy" id="8400"/>
    <lineage>
        <taxon>Eukaryota</taxon>
        <taxon>Metazoa</taxon>
        <taxon>Chordata</taxon>
        <taxon>Craniata</taxon>
        <taxon>Vertebrata</taxon>
        <taxon>Euteleostomi</taxon>
        <taxon>Amphibia</taxon>
        <taxon>Batrachia</taxon>
        <taxon>Anura</taxon>
        <taxon>Neobatrachia</taxon>
        <taxon>Ranoidea</taxon>
        <taxon>Ranidae</taxon>
        <taxon>Aquarana</taxon>
    </lineage>
</organism>
<dbReference type="AlphaFoldDB" id="A0A2G9RB16"/>
<feature type="transmembrane region" description="Helical" evidence="1">
    <location>
        <begin position="17"/>
        <end position="37"/>
    </location>
</feature>
<protein>
    <submittedName>
        <fullName evidence="2">Uncharacterized protein</fullName>
    </submittedName>
</protein>
<evidence type="ECO:0000313" key="2">
    <source>
        <dbReference type="EMBL" id="PIO25049.1"/>
    </source>
</evidence>